<dbReference type="AlphaFoldDB" id="X1VJG2"/>
<reference evidence="1" key="1">
    <citation type="journal article" date="2014" name="Front. Microbiol.">
        <title>High frequency of phylogenetically diverse reductive dehalogenase-homologous genes in deep subseafloor sedimentary metagenomes.</title>
        <authorList>
            <person name="Kawai M."/>
            <person name="Futagami T."/>
            <person name="Toyoda A."/>
            <person name="Takaki Y."/>
            <person name="Nishi S."/>
            <person name="Hori S."/>
            <person name="Arai W."/>
            <person name="Tsubouchi T."/>
            <person name="Morono Y."/>
            <person name="Uchiyama I."/>
            <person name="Ito T."/>
            <person name="Fujiyama A."/>
            <person name="Inagaki F."/>
            <person name="Takami H."/>
        </authorList>
    </citation>
    <scope>NUCLEOTIDE SEQUENCE</scope>
    <source>
        <strain evidence="1">Expedition CK06-06</strain>
    </source>
</reference>
<gene>
    <name evidence="1" type="ORF">S12H4_55044</name>
</gene>
<sequence>DKNVERGSKAQDNEELNTTKNTLCHKFIMRET</sequence>
<organism evidence="1">
    <name type="scientific">marine sediment metagenome</name>
    <dbReference type="NCBI Taxonomy" id="412755"/>
    <lineage>
        <taxon>unclassified sequences</taxon>
        <taxon>metagenomes</taxon>
        <taxon>ecological metagenomes</taxon>
    </lineage>
</organism>
<comment type="caution">
    <text evidence="1">The sequence shown here is derived from an EMBL/GenBank/DDBJ whole genome shotgun (WGS) entry which is preliminary data.</text>
</comment>
<accession>X1VJG2</accession>
<feature type="non-terminal residue" evidence="1">
    <location>
        <position position="1"/>
    </location>
</feature>
<evidence type="ECO:0000313" key="1">
    <source>
        <dbReference type="EMBL" id="GAJ19027.1"/>
    </source>
</evidence>
<proteinExistence type="predicted"/>
<dbReference type="EMBL" id="BARW01035264">
    <property type="protein sequence ID" value="GAJ19027.1"/>
    <property type="molecule type" value="Genomic_DNA"/>
</dbReference>
<protein>
    <submittedName>
        <fullName evidence="1">Uncharacterized protein</fullName>
    </submittedName>
</protein>
<name>X1VJG2_9ZZZZ</name>